<dbReference type="AlphaFoldDB" id="A0AAJ0BNK8"/>
<feature type="compositionally biased region" description="Polar residues" evidence="1">
    <location>
        <begin position="275"/>
        <end position="293"/>
    </location>
</feature>
<organism evidence="2 3">
    <name type="scientific">Phialemonium atrogriseum</name>
    <dbReference type="NCBI Taxonomy" id="1093897"/>
    <lineage>
        <taxon>Eukaryota</taxon>
        <taxon>Fungi</taxon>
        <taxon>Dikarya</taxon>
        <taxon>Ascomycota</taxon>
        <taxon>Pezizomycotina</taxon>
        <taxon>Sordariomycetes</taxon>
        <taxon>Sordariomycetidae</taxon>
        <taxon>Cephalothecales</taxon>
        <taxon>Cephalothecaceae</taxon>
        <taxon>Phialemonium</taxon>
    </lineage>
</organism>
<reference evidence="2" key="1">
    <citation type="submission" date="2023-06" db="EMBL/GenBank/DDBJ databases">
        <title>Genome-scale phylogeny and comparative genomics of the fungal order Sordariales.</title>
        <authorList>
            <consortium name="Lawrence Berkeley National Laboratory"/>
            <person name="Hensen N."/>
            <person name="Bonometti L."/>
            <person name="Westerberg I."/>
            <person name="Brannstrom I.O."/>
            <person name="Guillou S."/>
            <person name="Cros-Aarteil S."/>
            <person name="Calhoun S."/>
            <person name="Haridas S."/>
            <person name="Kuo A."/>
            <person name="Mondo S."/>
            <person name="Pangilinan J."/>
            <person name="Riley R."/>
            <person name="Labutti K."/>
            <person name="Andreopoulos B."/>
            <person name="Lipzen A."/>
            <person name="Chen C."/>
            <person name="Yanf M."/>
            <person name="Daum C."/>
            <person name="Ng V."/>
            <person name="Clum A."/>
            <person name="Steindorff A."/>
            <person name="Ohm R."/>
            <person name="Martin F."/>
            <person name="Silar P."/>
            <person name="Natvig D."/>
            <person name="Lalanne C."/>
            <person name="Gautier V."/>
            <person name="Ament-Velasquez S.L."/>
            <person name="Kruys A."/>
            <person name="Hutchinson M.I."/>
            <person name="Powell A.J."/>
            <person name="Barry K."/>
            <person name="Miller A.N."/>
            <person name="Grigoriev I.V."/>
            <person name="Debuchy R."/>
            <person name="Gladieux P."/>
            <person name="Thoren M.H."/>
            <person name="Johannesson H."/>
        </authorList>
    </citation>
    <scope>NUCLEOTIDE SEQUENCE</scope>
    <source>
        <strain evidence="2">8032-3</strain>
    </source>
</reference>
<evidence type="ECO:0000313" key="3">
    <source>
        <dbReference type="Proteomes" id="UP001244011"/>
    </source>
</evidence>
<name>A0AAJ0BNK8_9PEZI</name>
<dbReference type="RefSeq" id="XP_060277816.1">
    <property type="nucleotide sequence ID" value="XM_060424158.1"/>
</dbReference>
<evidence type="ECO:0000313" key="2">
    <source>
        <dbReference type="EMBL" id="KAK1761603.1"/>
    </source>
</evidence>
<comment type="caution">
    <text evidence="2">The sequence shown here is derived from an EMBL/GenBank/DDBJ whole genome shotgun (WGS) entry which is preliminary data.</text>
</comment>
<keyword evidence="3" id="KW-1185">Reference proteome</keyword>
<gene>
    <name evidence="2" type="ORF">QBC33DRAFT_430453</name>
</gene>
<accession>A0AAJ0BNK8</accession>
<evidence type="ECO:0000256" key="1">
    <source>
        <dbReference type="SAM" id="MobiDB-lite"/>
    </source>
</evidence>
<dbReference type="PANTHER" id="PTHR31569:SF4">
    <property type="entry name" value="SWIM-TYPE DOMAIN-CONTAINING PROTEIN"/>
    <property type="match status" value="1"/>
</dbReference>
<dbReference type="GeneID" id="85307345"/>
<dbReference type="Proteomes" id="UP001244011">
    <property type="component" value="Unassembled WGS sequence"/>
</dbReference>
<dbReference type="InterPro" id="IPR052579">
    <property type="entry name" value="Zinc_finger_SWIM"/>
</dbReference>
<feature type="region of interest" description="Disordered" evidence="1">
    <location>
        <begin position="262"/>
        <end position="315"/>
    </location>
</feature>
<sequence length="315" mass="36279">DDDELQRLNSYVKTGQYVSIGKLPDRVENSRAGLFVLWRYIIYGKTEGDFNKAYAMMKRDFKDQTAILKYIEETVMPKKEEWAQAYISRYTNFGQRTTSPTEGAHRSLKSYGVTSKSTLEQVVQSARKMVEDQKRSFEREEKDQQTRVRFEFSGQVYLGDLPRRVSLKALVLMKHQHQIALGAIPRPMRPYRPLGPCSNHHRAQYGLPCPHELLQLEEDSESVKIEDIHPYWHLQRNLDDIDRYLRIHEPLKVEVLKGRPRGTGPFAFTEPRSLPSAQGNQRIPASGRRQPSQWEGIDLTAEDIGDQGPPPSTAP</sequence>
<feature type="non-terminal residue" evidence="2">
    <location>
        <position position="315"/>
    </location>
</feature>
<dbReference type="EMBL" id="MU839077">
    <property type="protein sequence ID" value="KAK1761603.1"/>
    <property type="molecule type" value="Genomic_DNA"/>
</dbReference>
<proteinExistence type="predicted"/>
<protein>
    <submittedName>
        <fullName evidence="2">Uncharacterized protein</fullName>
    </submittedName>
</protein>
<feature type="non-terminal residue" evidence="2">
    <location>
        <position position="1"/>
    </location>
</feature>
<dbReference type="PANTHER" id="PTHR31569">
    <property type="entry name" value="SWIM-TYPE DOMAIN-CONTAINING PROTEIN"/>
    <property type="match status" value="1"/>
</dbReference>